<dbReference type="PANTHER" id="PTHR30011:SF16">
    <property type="entry name" value="C2H2 FINGER DOMAIN TRANSCRIPTION FACTOR (EUROFUNG)-RELATED"/>
    <property type="match status" value="1"/>
</dbReference>
<keyword evidence="3" id="KW-0560">Oxidoreductase</keyword>
<gene>
    <name evidence="8" type="ORF">CU103_20405</name>
</gene>
<comment type="similarity">
    <text evidence="5">Belongs to the NtaA/SnaA/DszA monooxygenase family.</text>
</comment>
<feature type="binding site" evidence="6">
    <location>
        <position position="155"/>
    </location>
    <ligand>
        <name>FMN</name>
        <dbReference type="ChEBI" id="CHEBI:58210"/>
    </ligand>
</feature>
<evidence type="ECO:0000256" key="3">
    <source>
        <dbReference type="ARBA" id="ARBA00023002"/>
    </source>
</evidence>
<dbReference type="InterPro" id="IPR051260">
    <property type="entry name" value="Diverse_substr_monoxygenases"/>
</dbReference>
<dbReference type="PANTHER" id="PTHR30011">
    <property type="entry name" value="ALKANESULFONATE MONOOXYGENASE-RELATED"/>
    <property type="match status" value="1"/>
</dbReference>
<dbReference type="NCBIfam" id="TIGR03860">
    <property type="entry name" value="FMN_nitrolo"/>
    <property type="match status" value="1"/>
</dbReference>
<feature type="binding site" evidence="6">
    <location>
        <position position="59"/>
    </location>
    <ligand>
        <name>FMN</name>
        <dbReference type="ChEBI" id="CHEBI:58210"/>
    </ligand>
</feature>
<dbReference type="RefSeq" id="WP_106665863.1">
    <property type="nucleotide sequence ID" value="NZ_PGGM01000010.1"/>
</dbReference>
<evidence type="ECO:0000313" key="9">
    <source>
        <dbReference type="Proteomes" id="UP000241764"/>
    </source>
</evidence>
<evidence type="ECO:0000256" key="6">
    <source>
        <dbReference type="PIRSR" id="PIRSR000337-1"/>
    </source>
</evidence>
<reference evidence="9" key="1">
    <citation type="submission" date="2017-11" db="EMBL/GenBank/DDBJ databases">
        <authorList>
            <person name="Kuznetsova I."/>
            <person name="Sazanova A."/>
            <person name="Chirak E."/>
            <person name="Safronova V."/>
            <person name="Willems A."/>
        </authorList>
    </citation>
    <scope>NUCLEOTIDE SEQUENCE [LARGE SCALE GENOMIC DNA]</scope>
    <source>
        <strain evidence="9">CCBAU 03422</strain>
    </source>
</reference>
<accession>A0A2P7B6V2</accession>
<evidence type="ECO:0000256" key="1">
    <source>
        <dbReference type="ARBA" id="ARBA00022630"/>
    </source>
</evidence>
<name>A0A2P7B6V2_9HYPH</name>
<dbReference type="InterPro" id="IPR016215">
    <property type="entry name" value="NTA_MOA"/>
</dbReference>
<dbReference type="SUPFAM" id="SSF51679">
    <property type="entry name" value="Bacterial luciferase-like"/>
    <property type="match status" value="1"/>
</dbReference>
<feature type="binding site" evidence="6">
    <location>
        <position position="159"/>
    </location>
    <ligand>
        <name>FMN</name>
        <dbReference type="ChEBI" id="CHEBI:58210"/>
    </ligand>
</feature>
<feature type="binding site" evidence="6">
    <location>
        <position position="105"/>
    </location>
    <ligand>
        <name>FMN</name>
        <dbReference type="ChEBI" id="CHEBI:58210"/>
    </ligand>
</feature>
<dbReference type="Proteomes" id="UP000241764">
    <property type="component" value="Unassembled WGS sequence"/>
</dbReference>
<feature type="domain" description="Luciferase-like" evidence="7">
    <location>
        <begin position="26"/>
        <end position="391"/>
    </location>
</feature>
<proteinExistence type="inferred from homology"/>
<protein>
    <submittedName>
        <fullName evidence="8">LLM class flavin-dependent oxidoreductase</fullName>
    </submittedName>
</protein>
<evidence type="ECO:0000259" key="7">
    <source>
        <dbReference type="Pfam" id="PF00296"/>
    </source>
</evidence>
<dbReference type="GO" id="GO:0004497">
    <property type="term" value="F:monooxygenase activity"/>
    <property type="evidence" value="ECO:0007669"/>
    <property type="project" value="UniProtKB-KW"/>
</dbReference>
<evidence type="ECO:0000256" key="5">
    <source>
        <dbReference type="ARBA" id="ARBA00033748"/>
    </source>
</evidence>
<dbReference type="InterPro" id="IPR011251">
    <property type="entry name" value="Luciferase-like_dom"/>
</dbReference>
<dbReference type="EMBL" id="PGGM01000010">
    <property type="protein sequence ID" value="PSH62195.1"/>
    <property type="molecule type" value="Genomic_DNA"/>
</dbReference>
<dbReference type="InterPro" id="IPR036661">
    <property type="entry name" value="Luciferase-like_sf"/>
</dbReference>
<dbReference type="GO" id="GO:0016705">
    <property type="term" value="F:oxidoreductase activity, acting on paired donors, with incorporation or reduction of molecular oxygen"/>
    <property type="evidence" value="ECO:0007669"/>
    <property type="project" value="InterPro"/>
</dbReference>
<keyword evidence="2 6" id="KW-0288">FMN</keyword>
<sequence>MLKKPIFFNLFEMNNRTGDSHGLWRHPDSRHHEYNDINFWVTIARKIEEGGFTALFLGDFFGASDVYKGSPETAIRYAMQFPSNDPSLLIPSMAQATTSLGFATTISTTYEHPFHVARRLSTLDHLTNGRIGLNVVTSYIASTARYFGLSEPIAHDRRYAIADEFLSVCYKLWEASWEDGAVKFDVANNIHIDPARVHDISHQGDVFKVAGPHVCEPSPQRTPVIFQAGSSKAGRDFAARHAECVFVQGRTLAAVKENIASIRKRAVDFGRDPGDILMFHQQTAIVAPTRAEAREQFEEYARYRSAESALAQYCGSSGYDLAALDPDSVLTYTATEANQSRAAQYTTQSDRSFRVQEVIDDVGRFGAGILVGTPVDIADRLESIVDETGLDGFNLNSIVTPTTIFEFVDQVMPELRNRGRIAERRSTFRETLFGQGRSHAENASRLAR</sequence>
<comment type="caution">
    <text evidence="8">The sequence shown here is derived from an EMBL/GenBank/DDBJ whole genome shotgun (WGS) entry which is preliminary data.</text>
</comment>
<feature type="binding site" evidence="6">
    <location>
        <position position="230"/>
    </location>
    <ligand>
        <name>FMN</name>
        <dbReference type="ChEBI" id="CHEBI:58210"/>
    </ligand>
</feature>
<dbReference type="AlphaFoldDB" id="A0A2P7B6V2"/>
<feature type="binding site" evidence="6">
    <location>
        <position position="231"/>
    </location>
    <ligand>
        <name>FMN</name>
        <dbReference type="ChEBI" id="CHEBI:58210"/>
    </ligand>
</feature>
<organism evidence="8 9">
    <name type="scientific">Phyllobacterium sophorae</name>
    <dbReference type="NCBI Taxonomy" id="1520277"/>
    <lineage>
        <taxon>Bacteria</taxon>
        <taxon>Pseudomonadati</taxon>
        <taxon>Pseudomonadota</taxon>
        <taxon>Alphaproteobacteria</taxon>
        <taxon>Hyphomicrobiales</taxon>
        <taxon>Phyllobacteriaceae</taxon>
        <taxon>Phyllobacterium</taxon>
    </lineage>
</organism>
<keyword evidence="1 6" id="KW-0285">Flavoprotein</keyword>
<evidence type="ECO:0000256" key="2">
    <source>
        <dbReference type="ARBA" id="ARBA00022643"/>
    </source>
</evidence>
<evidence type="ECO:0000313" key="8">
    <source>
        <dbReference type="EMBL" id="PSH62195.1"/>
    </source>
</evidence>
<keyword evidence="4" id="KW-0503">Monooxygenase</keyword>
<dbReference type="Pfam" id="PF00296">
    <property type="entry name" value="Bac_luciferase"/>
    <property type="match status" value="1"/>
</dbReference>
<dbReference type="PIRSF" id="PIRSF000337">
    <property type="entry name" value="NTA_MOA"/>
    <property type="match status" value="1"/>
</dbReference>
<evidence type="ECO:0000256" key="4">
    <source>
        <dbReference type="ARBA" id="ARBA00023033"/>
    </source>
</evidence>
<keyword evidence="9" id="KW-1185">Reference proteome</keyword>
<dbReference type="OrthoDB" id="9814695at2"/>
<dbReference type="Gene3D" id="3.20.20.30">
    <property type="entry name" value="Luciferase-like domain"/>
    <property type="match status" value="1"/>
</dbReference>